<dbReference type="GeneID" id="3660531"/>
<gene>
    <name evidence="3" type="ORF">Tb09.v1.0480</name>
</gene>
<dbReference type="Proteomes" id="UP000008524">
    <property type="component" value="Chromosome 9"/>
</dbReference>
<dbReference type="EMBL" id="CM000207">
    <property type="protein sequence ID" value="EAN76803.1"/>
    <property type="molecule type" value="Genomic_DNA"/>
</dbReference>
<dbReference type="RefSeq" id="XP_827133.1">
    <property type="nucleotide sequence ID" value="XM_822040.1"/>
</dbReference>
<organism evidence="3 4">
    <name type="scientific">Trypanosoma brucei brucei (strain 927/4 GUTat10.1)</name>
    <dbReference type="NCBI Taxonomy" id="185431"/>
    <lineage>
        <taxon>Eukaryota</taxon>
        <taxon>Discoba</taxon>
        <taxon>Euglenozoa</taxon>
        <taxon>Kinetoplastea</taxon>
        <taxon>Metakinetoplastina</taxon>
        <taxon>Trypanosomatida</taxon>
        <taxon>Trypanosomatidae</taxon>
        <taxon>Trypanosoma</taxon>
    </lineage>
</organism>
<keyword evidence="4" id="KW-1185">Reference proteome</keyword>
<feature type="coiled-coil region" evidence="1">
    <location>
        <begin position="165"/>
        <end position="228"/>
    </location>
</feature>
<proteinExistence type="predicted"/>
<feature type="chain" id="PRO_5004222090" description="T. brucei spp.-specific protein" evidence="2">
    <location>
        <begin position="28"/>
        <end position="282"/>
    </location>
</feature>
<reference evidence="3 4" key="2">
    <citation type="journal article" date="2005" name="Science">
        <title>The genome of the African trypanosome Trypanosoma brucei.</title>
        <authorList>
            <person name="Berriman M."/>
            <person name="Ghedin E."/>
            <person name="Hertz-Fowler C."/>
            <person name="Blandin G."/>
            <person name="Renauld H."/>
            <person name="Bartholomeu D.C."/>
            <person name="Lennard N.J."/>
            <person name="Caler E."/>
            <person name="Hamlin N.E."/>
            <person name="Haas B."/>
            <person name="Bohme U."/>
            <person name="Hannick L."/>
            <person name="Aslett M.A."/>
            <person name="Shallom J."/>
            <person name="Marcello L."/>
            <person name="Hou L."/>
            <person name="Wickstead B."/>
            <person name="Alsmark U.C."/>
            <person name="Arrowsmith C."/>
            <person name="Atkin R.J."/>
            <person name="Barron A.J."/>
            <person name="Bringaud F."/>
            <person name="Brooks K."/>
            <person name="Carrington M."/>
            <person name="Cherevach I."/>
            <person name="Chillingworth T.J."/>
            <person name="Churcher C."/>
            <person name="Clark L.N."/>
            <person name="Corton C.H."/>
            <person name="Cronin A."/>
            <person name="Davies R.M."/>
            <person name="Doggett J."/>
            <person name="Djikeng A."/>
            <person name="Feldblyum T."/>
            <person name="Field M.C."/>
            <person name="Fraser A."/>
            <person name="Goodhead I."/>
            <person name="Hance Z."/>
            <person name="Harper D."/>
            <person name="Harris B.R."/>
            <person name="Hauser H."/>
            <person name="Hostetler J."/>
            <person name="Ivens A."/>
            <person name="Jagels K."/>
            <person name="Johnson D."/>
            <person name="Johnson J."/>
            <person name="Jones K."/>
            <person name="Kerhornou A.X."/>
            <person name="Koo H."/>
            <person name="Larke N."/>
            <person name="Landfear S."/>
            <person name="Larkin C."/>
            <person name="Leech V."/>
            <person name="Line A."/>
            <person name="Lord A."/>
            <person name="Macleod A."/>
            <person name="Mooney P.J."/>
            <person name="Moule S."/>
            <person name="Martin D.M."/>
            <person name="Morgan G.W."/>
            <person name="Mungall K."/>
            <person name="Norbertczak H."/>
            <person name="Ormond D."/>
            <person name="Pai G."/>
            <person name="Peacock C.S."/>
            <person name="Peterson J."/>
            <person name="Quail M.A."/>
            <person name="Rabbinowitsch E."/>
            <person name="Rajandream M.A."/>
            <person name="Reitter C."/>
            <person name="Salzberg S.L."/>
            <person name="Sanders M."/>
            <person name="Schobel S."/>
            <person name="Sharp S."/>
            <person name="Simmonds M."/>
            <person name="Simpson A.J."/>
            <person name="Tallon L."/>
            <person name="Turner C.M."/>
            <person name="Tait A."/>
            <person name="Tivey A.R."/>
            <person name="Van Aken S."/>
            <person name="Walker D."/>
            <person name="Wanless D."/>
            <person name="Wang S."/>
            <person name="White B."/>
            <person name="White O."/>
            <person name="Whitehead S."/>
            <person name="Woodward J."/>
            <person name="Wortman J."/>
            <person name="Adams M.D."/>
            <person name="Embley T.M."/>
            <person name="Gull K."/>
            <person name="Ullu E."/>
            <person name="Barry J.D."/>
            <person name="Fairlamb A.H."/>
            <person name="Opperdoes F."/>
            <person name="Barrell B.G."/>
            <person name="Donelson J.E."/>
            <person name="Hall N."/>
            <person name="Fraser C.M."/>
            <person name="Melville S.E."/>
            <person name="El-Sayed N.M."/>
        </authorList>
    </citation>
    <scope>NUCLEOTIDE SEQUENCE [LARGE SCALE GENOMIC DNA]</scope>
    <source>
        <strain evidence="3 4">927/4 GUTat10.1</strain>
    </source>
</reference>
<evidence type="ECO:0000313" key="4">
    <source>
        <dbReference type="Proteomes" id="UP000008524"/>
    </source>
</evidence>
<dbReference type="KEGG" id="tbr:Tb09.v1.0480"/>
<reference evidence="3 4" key="1">
    <citation type="journal article" date="2005" name="Science">
        <title>Comparative genomics of trypanosomatid parasitic protozoa.</title>
        <authorList>
            <person name="El-Sayed N.M."/>
            <person name="Myler P.J."/>
            <person name="Blandin G."/>
            <person name="Berriman M."/>
            <person name="Crabtree J."/>
            <person name="Aggarwal G."/>
            <person name="Caler E."/>
            <person name="Renauld H."/>
            <person name="Worthey E.A."/>
            <person name="Hertz-Fowler C."/>
            <person name="Ghedin E."/>
            <person name="Peacock C."/>
            <person name="Bartholomeu D.C."/>
            <person name="Haas B.J."/>
            <person name="Tran A.N."/>
            <person name="Wortman J.R."/>
            <person name="Alsmark U.C."/>
            <person name="Angiuoli S."/>
            <person name="Anupama A."/>
            <person name="Badger J."/>
            <person name="Bringaud F."/>
            <person name="Cadag E."/>
            <person name="Carlton J.M."/>
            <person name="Cerqueira G.C."/>
            <person name="Creasy T."/>
            <person name="Delcher A.L."/>
            <person name="Djikeng A."/>
            <person name="Embley T.M."/>
            <person name="Hauser C."/>
            <person name="Ivens A.C."/>
            <person name="Kummerfeld S.K."/>
            <person name="Pereira-Leal J.B."/>
            <person name="Nilsson D."/>
            <person name="Peterson J."/>
            <person name="Salzberg S.L."/>
            <person name="Shallom J."/>
            <person name="Silva J.C."/>
            <person name="Sundaram J."/>
            <person name="Westenberger S."/>
            <person name="White O."/>
            <person name="Melville S.E."/>
            <person name="Donelson J.E."/>
            <person name="Andersson B."/>
            <person name="Stuart K.D."/>
            <person name="Hall N."/>
        </authorList>
    </citation>
    <scope>NUCLEOTIDE SEQUENCE [LARGE SCALE GENOMIC DNA]</scope>
    <source>
        <strain evidence="3 4">927/4 GUTat10.1</strain>
    </source>
</reference>
<feature type="signal peptide" evidence="2">
    <location>
        <begin position="1"/>
        <end position="27"/>
    </location>
</feature>
<dbReference type="InParanoid" id="Q38EG7"/>
<name>Q38EG7_TRYB2</name>
<sequence length="282" mass="32568">MKEYGTLMFFSLAGLILFLAFTERVEAVKCVRIQKDGEVDDKVAVMKANDDLLVKNHKWMICNRSERIGGANEMLWLCDISSDEQPTDLITNRFNWSSGGDISFCKRKVHERRMELDREAEQLRGRIGGKDKEVVRLRAACTQVDREKKQCEEDIGRMAGSEGKVRSLQDEKKRVDALFKQEEKECENRKIWTEGNYKERLEKVLDEIQYVKRAIELKEQQLEKLGNNNCPACDAGTCWDDVHIKENLDKLYGKDGWKKSGVKCGVSHEGNEESNSKYNENM</sequence>
<evidence type="ECO:0000256" key="1">
    <source>
        <dbReference type="SAM" id="Coils"/>
    </source>
</evidence>
<accession>Q38EG7</accession>
<keyword evidence="1" id="KW-0175">Coiled coil</keyword>
<evidence type="ECO:0000256" key="2">
    <source>
        <dbReference type="SAM" id="SignalP"/>
    </source>
</evidence>
<dbReference type="PaxDb" id="5691-EAN76803"/>
<evidence type="ECO:0000313" key="3">
    <source>
        <dbReference type="EMBL" id="EAN76803.1"/>
    </source>
</evidence>
<protein>
    <recommendedName>
        <fullName evidence="5">T. brucei spp.-specific protein</fullName>
    </recommendedName>
</protein>
<keyword evidence="2" id="KW-0732">Signal</keyword>
<dbReference type="AlphaFoldDB" id="Q38EG7"/>
<evidence type="ECO:0008006" key="5">
    <source>
        <dbReference type="Google" id="ProtNLM"/>
    </source>
</evidence>